<dbReference type="RefSeq" id="WP_186738056.1">
    <property type="nucleotide sequence ID" value="NZ_VFIA01000015.1"/>
</dbReference>
<dbReference type="Pfam" id="PF13692">
    <property type="entry name" value="Glyco_trans_1_4"/>
    <property type="match status" value="1"/>
</dbReference>
<dbReference type="Proteomes" id="UP000700732">
    <property type="component" value="Unassembled WGS sequence"/>
</dbReference>
<keyword evidence="4" id="KW-1185">Reference proteome</keyword>
<evidence type="ECO:0000313" key="4">
    <source>
        <dbReference type="Proteomes" id="UP000700732"/>
    </source>
</evidence>
<evidence type="ECO:0000313" key="3">
    <source>
        <dbReference type="EMBL" id="MBC3792270.1"/>
    </source>
</evidence>
<organism evidence="3 4">
    <name type="scientific">Spirosoma utsteinense</name>
    <dbReference type="NCBI Taxonomy" id="2585773"/>
    <lineage>
        <taxon>Bacteria</taxon>
        <taxon>Pseudomonadati</taxon>
        <taxon>Bacteroidota</taxon>
        <taxon>Cytophagia</taxon>
        <taxon>Cytophagales</taxon>
        <taxon>Cytophagaceae</taxon>
        <taxon>Spirosoma</taxon>
    </lineage>
</organism>
<accession>A0ABR6W6S8</accession>
<dbReference type="SUPFAM" id="SSF53756">
    <property type="entry name" value="UDP-Glycosyltransferase/glycogen phosphorylase"/>
    <property type="match status" value="1"/>
</dbReference>
<dbReference type="PANTHER" id="PTHR12526:SF510">
    <property type="entry name" value="D-INOSITOL 3-PHOSPHATE GLYCOSYLTRANSFERASE"/>
    <property type="match status" value="1"/>
</dbReference>
<gene>
    <name evidence="3" type="ORF">FH603_2781</name>
</gene>
<name>A0ABR6W6S8_9BACT</name>
<sequence>MKQKLTFYTNIPTPYQTDFFEALAAHVDLTVVYYAPTERGRQWVAEGRPAGYQAVYLRDSRMARFVQRWLVDWHFSWSIFGTLRRDQACYVIVSGGYWVPNTLAVLLMTRWRGAKQAFFGERLRPSSGMKTTVKRLLLQLVDYTCVRVFAVGQEAADTYAAFGVSLPRTVVAYALQPDTFRERPASVERSGPDRPLVLFSAGALIPRKGMDTLIRAFRQLDRSYYAHLRLRIAGEGPEGPTLHRLAAGDPRIEFLGFCTADTLPRHFACADIFVLASRYDGWGVVINEAIAAGLPIISSNTVGAARSWIQESVNGLLCSPDDTDAFASSMRRLVDDADLRRRQACYNRSFRSLTSASYYAARVYQTILNDLAA</sequence>
<keyword evidence="1" id="KW-0328">Glycosyltransferase</keyword>
<keyword evidence="2" id="KW-0808">Transferase</keyword>
<evidence type="ECO:0000256" key="2">
    <source>
        <dbReference type="ARBA" id="ARBA00022679"/>
    </source>
</evidence>
<reference evidence="3 4" key="1">
    <citation type="submission" date="2019-06" db="EMBL/GenBank/DDBJ databases">
        <title>Spirosoma utsteinense sp. nov. isolated from Antarctic ice-free soils.</title>
        <authorList>
            <person name="Tahon G."/>
        </authorList>
    </citation>
    <scope>NUCLEOTIDE SEQUENCE [LARGE SCALE GENOMIC DNA]</scope>
    <source>
        <strain evidence="3 4">LMG 31447</strain>
    </source>
</reference>
<proteinExistence type="predicted"/>
<dbReference type="EMBL" id="VFIA01000015">
    <property type="protein sequence ID" value="MBC3792270.1"/>
    <property type="molecule type" value="Genomic_DNA"/>
</dbReference>
<dbReference type="Gene3D" id="3.40.50.2000">
    <property type="entry name" value="Glycogen Phosphorylase B"/>
    <property type="match status" value="2"/>
</dbReference>
<dbReference type="PANTHER" id="PTHR12526">
    <property type="entry name" value="GLYCOSYLTRANSFERASE"/>
    <property type="match status" value="1"/>
</dbReference>
<dbReference type="CDD" id="cd03801">
    <property type="entry name" value="GT4_PimA-like"/>
    <property type="match status" value="1"/>
</dbReference>
<comment type="caution">
    <text evidence="3">The sequence shown here is derived from an EMBL/GenBank/DDBJ whole genome shotgun (WGS) entry which is preliminary data.</text>
</comment>
<evidence type="ECO:0000256" key="1">
    <source>
        <dbReference type="ARBA" id="ARBA00022676"/>
    </source>
</evidence>
<protein>
    <submittedName>
        <fullName evidence="3">Glycosyltransferase involved in cell wall biosynthesis</fullName>
    </submittedName>
</protein>